<proteinExistence type="predicted"/>
<gene>
    <name evidence="1" type="ORF">NM04_03005</name>
</gene>
<dbReference type="EMBL" id="JSAB01000025">
    <property type="protein sequence ID" value="RNF32177.1"/>
    <property type="molecule type" value="Genomic_DNA"/>
</dbReference>
<dbReference type="PANTHER" id="PTHR46224:SF6">
    <property type="entry name" value="ANKYRIN REPEAT FAMILY PROTEIN"/>
    <property type="match status" value="1"/>
</dbReference>
<dbReference type="SMART" id="SM00248">
    <property type="entry name" value="ANK"/>
    <property type="match status" value="4"/>
</dbReference>
<evidence type="ECO:0000313" key="1">
    <source>
        <dbReference type="EMBL" id="RNF32177.1"/>
    </source>
</evidence>
<dbReference type="PANTHER" id="PTHR46224">
    <property type="entry name" value="ANKYRIN REPEAT FAMILY PROTEIN"/>
    <property type="match status" value="1"/>
</dbReference>
<dbReference type="OrthoDB" id="8752945at2"/>
<dbReference type="RefSeq" id="WP_123068068.1">
    <property type="nucleotide sequence ID" value="NZ_JSAB01000025.1"/>
</dbReference>
<dbReference type="SUPFAM" id="SSF48403">
    <property type="entry name" value="Ankyrin repeat"/>
    <property type="match status" value="1"/>
</dbReference>
<keyword evidence="2" id="KW-1185">Reference proteome</keyword>
<protein>
    <recommendedName>
        <fullName evidence="3">Ankyrin</fullName>
    </recommendedName>
</protein>
<reference evidence="1" key="1">
    <citation type="submission" date="2014-10" db="EMBL/GenBank/DDBJ databases">
        <title>Massilia sp. genome.</title>
        <authorList>
            <person name="Xu B."/>
            <person name="Dai L."/>
            <person name="Huang Z."/>
        </authorList>
    </citation>
    <scope>NUCLEOTIDE SEQUENCE [LARGE SCALE GENOMIC DNA]</scope>
    <source>
        <strain evidence="1">CFS-1</strain>
    </source>
</reference>
<comment type="caution">
    <text evidence="1">The sequence shown here is derived from an EMBL/GenBank/DDBJ whole genome shotgun (WGS) entry which is preliminary data.</text>
</comment>
<evidence type="ECO:0000313" key="2">
    <source>
        <dbReference type="Proteomes" id="UP000283254"/>
    </source>
</evidence>
<accession>A0A422QQ76</accession>
<dbReference type="InterPro" id="IPR051616">
    <property type="entry name" value="Cul2-RING_E3_ligase_SR"/>
</dbReference>
<dbReference type="InterPro" id="IPR036770">
    <property type="entry name" value="Ankyrin_rpt-contain_sf"/>
</dbReference>
<dbReference type="AlphaFoldDB" id="A0A422QQ76"/>
<organism evidence="1 2">
    <name type="scientific">Massilia aurea</name>
    <dbReference type="NCBI Taxonomy" id="373040"/>
    <lineage>
        <taxon>Bacteria</taxon>
        <taxon>Pseudomonadati</taxon>
        <taxon>Pseudomonadota</taxon>
        <taxon>Betaproteobacteria</taxon>
        <taxon>Burkholderiales</taxon>
        <taxon>Oxalobacteraceae</taxon>
        <taxon>Telluria group</taxon>
        <taxon>Massilia</taxon>
    </lineage>
</organism>
<dbReference type="Proteomes" id="UP000283254">
    <property type="component" value="Unassembled WGS sequence"/>
</dbReference>
<evidence type="ECO:0008006" key="3">
    <source>
        <dbReference type="Google" id="ProtNLM"/>
    </source>
</evidence>
<dbReference type="InterPro" id="IPR002110">
    <property type="entry name" value="Ankyrin_rpt"/>
</dbReference>
<dbReference type="Gene3D" id="1.25.40.20">
    <property type="entry name" value="Ankyrin repeat-containing domain"/>
    <property type="match status" value="2"/>
</dbReference>
<sequence length="372" mass="39321">MSHTPWYLPLESCRTLDEIGPLWHGLLDEHQSGPTWPEPRYADAILQFAGMSSLPPQLKLGALLAWGSAFDVDLRLVLGALLEAVLEADQPWPDAVAASVSDNGAALLLDTADPWLGAFIAGRMAGLRETFVHDGVRPDAWQAAFWKRFLEIACRHGDLEAVRRALEQGADPLADGGAAIAAAAAAGADTVLACLLDHAGDARRPMLEVAVAAAAAANATSTLTFLLTQGVDIASGGSAALAAAARHLAIEAFEWLLEHGADARDKDLLAAAASTLDETLVELALAAGADVDGSALPAFLAALDSTPWELYSVETEFFDWRVDVIALLLRHGLRPDAGELAAALRGDERRREVIEALLERDDAGELGLSLPE</sequence>
<name>A0A422QQ76_9BURK</name>